<keyword evidence="8 9" id="KW-0472">Membrane</keyword>
<dbReference type="EMBL" id="JAMAST010000002">
    <property type="protein sequence ID" value="MCL1630927.1"/>
    <property type="molecule type" value="Genomic_DNA"/>
</dbReference>
<evidence type="ECO:0000256" key="9">
    <source>
        <dbReference type="HAMAP-Rule" id="MF_00161"/>
    </source>
</evidence>
<gene>
    <name evidence="9 11" type="primary">lspA</name>
    <name evidence="11" type="ORF">M3N64_03080</name>
</gene>
<dbReference type="Proteomes" id="UP001203004">
    <property type="component" value="Unassembled WGS sequence"/>
</dbReference>
<keyword evidence="3 9" id="KW-0645">Protease</keyword>
<evidence type="ECO:0000256" key="3">
    <source>
        <dbReference type="ARBA" id="ARBA00022670"/>
    </source>
</evidence>
<dbReference type="EC" id="3.4.23.36" evidence="9"/>
<feature type="active site" evidence="9">
    <location>
        <position position="129"/>
    </location>
</feature>
<feature type="transmembrane region" description="Helical" evidence="9">
    <location>
        <begin position="120"/>
        <end position="144"/>
    </location>
</feature>
<evidence type="ECO:0000256" key="8">
    <source>
        <dbReference type="ARBA" id="ARBA00023136"/>
    </source>
</evidence>
<dbReference type="GO" id="GO:0004190">
    <property type="term" value="F:aspartic-type endopeptidase activity"/>
    <property type="evidence" value="ECO:0007669"/>
    <property type="project" value="UniProtKB-EC"/>
</dbReference>
<feature type="transmembrane region" description="Helical" evidence="9">
    <location>
        <begin position="83"/>
        <end position="100"/>
    </location>
</feature>
<evidence type="ECO:0000256" key="4">
    <source>
        <dbReference type="ARBA" id="ARBA00022692"/>
    </source>
</evidence>
<dbReference type="PANTHER" id="PTHR33695:SF1">
    <property type="entry name" value="LIPOPROTEIN SIGNAL PEPTIDASE"/>
    <property type="match status" value="1"/>
</dbReference>
<evidence type="ECO:0000256" key="5">
    <source>
        <dbReference type="ARBA" id="ARBA00022750"/>
    </source>
</evidence>
<dbReference type="RefSeq" id="WP_249097281.1">
    <property type="nucleotide sequence ID" value="NZ_JAMAST010000002.1"/>
</dbReference>
<dbReference type="NCBIfam" id="TIGR00077">
    <property type="entry name" value="lspA"/>
    <property type="match status" value="1"/>
</dbReference>
<keyword evidence="5 9" id="KW-0064">Aspartyl protease</keyword>
<comment type="caution">
    <text evidence="11">The sequence shown here is derived from an EMBL/GenBank/DDBJ whole genome shotgun (WGS) entry which is preliminary data.</text>
</comment>
<comment type="subcellular location">
    <subcellularLocation>
        <location evidence="9">Cell membrane</location>
        <topology evidence="9">Multi-pass membrane protein</topology>
    </subcellularLocation>
</comment>
<evidence type="ECO:0000313" key="12">
    <source>
        <dbReference type="Proteomes" id="UP001203004"/>
    </source>
</evidence>
<keyword evidence="4 9" id="KW-0812">Transmembrane</keyword>
<evidence type="ECO:0000256" key="6">
    <source>
        <dbReference type="ARBA" id="ARBA00022801"/>
    </source>
</evidence>
<dbReference type="PANTHER" id="PTHR33695">
    <property type="entry name" value="LIPOPROTEIN SIGNAL PEPTIDASE"/>
    <property type="match status" value="1"/>
</dbReference>
<keyword evidence="7 9" id="KW-1133">Transmembrane helix</keyword>
<dbReference type="Pfam" id="PF01252">
    <property type="entry name" value="Peptidase_A8"/>
    <property type="match status" value="1"/>
</dbReference>
<keyword evidence="2 9" id="KW-1003">Cell membrane</keyword>
<name>A0ABT0M7T5_9BACL</name>
<feature type="transmembrane region" description="Helical" evidence="9">
    <location>
        <begin position="58"/>
        <end position="76"/>
    </location>
</feature>
<dbReference type="HAMAP" id="MF_00161">
    <property type="entry name" value="LspA"/>
    <property type="match status" value="1"/>
</dbReference>
<protein>
    <recommendedName>
        <fullName evidence="9">Lipoprotein signal peptidase</fullName>
        <ecNumber evidence="9">3.4.23.36</ecNumber>
    </recommendedName>
    <alternativeName>
        <fullName evidence="9">Prolipoprotein signal peptidase</fullName>
    </alternativeName>
    <alternativeName>
        <fullName evidence="9">Signal peptidase II</fullName>
        <shortName evidence="9">SPase II</shortName>
    </alternativeName>
</protein>
<keyword evidence="6 9" id="KW-0378">Hydrolase</keyword>
<evidence type="ECO:0000256" key="1">
    <source>
        <dbReference type="ARBA" id="ARBA00006139"/>
    </source>
</evidence>
<reference evidence="11 12" key="1">
    <citation type="submission" date="2022-05" db="EMBL/GenBank/DDBJ databases">
        <title>Sporolactobacillus sp nov CPB3-1, isolated from tree bark (Mangifera indica L.).</title>
        <authorList>
            <person name="Phuengjayaem S."/>
            <person name="Tanasupawat S."/>
        </authorList>
    </citation>
    <scope>NUCLEOTIDE SEQUENCE [LARGE SCALE GENOMIC DNA]</scope>
    <source>
        <strain evidence="11 12">CPB3-1</strain>
    </source>
</reference>
<dbReference type="InterPro" id="IPR001872">
    <property type="entry name" value="Peptidase_A8"/>
</dbReference>
<dbReference type="PRINTS" id="PR00781">
    <property type="entry name" value="LIPOSIGPTASE"/>
</dbReference>
<feature type="active site" evidence="9">
    <location>
        <position position="111"/>
    </location>
</feature>
<proteinExistence type="inferred from homology"/>
<organism evidence="11 12">
    <name type="scientific">Sporolactobacillus mangiferae</name>
    <dbReference type="NCBI Taxonomy" id="2940498"/>
    <lineage>
        <taxon>Bacteria</taxon>
        <taxon>Bacillati</taxon>
        <taxon>Bacillota</taxon>
        <taxon>Bacilli</taxon>
        <taxon>Bacillales</taxon>
        <taxon>Sporolactobacillaceae</taxon>
        <taxon>Sporolactobacillus</taxon>
    </lineage>
</organism>
<evidence type="ECO:0000313" key="11">
    <source>
        <dbReference type="EMBL" id="MCL1630927.1"/>
    </source>
</evidence>
<evidence type="ECO:0000256" key="2">
    <source>
        <dbReference type="ARBA" id="ARBA00022475"/>
    </source>
</evidence>
<evidence type="ECO:0000256" key="10">
    <source>
        <dbReference type="RuleBase" id="RU004181"/>
    </source>
</evidence>
<comment type="function">
    <text evidence="9">This protein specifically catalyzes the removal of signal peptides from prolipoproteins.</text>
</comment>
<keyword evidence="12" id="KW-1185">Reference proteome</keyword>
<evidence type="ECO:0000256" key="7">
    <source>
        <dbReference type="ARBA" id="ARBA00022989"/>
    </source>
</evidence>
<sequence length="151" mass="17443">MVYYGLAVIILLIDQFSKWLIVHNMYLGQSIAIIPSFFYLTSIRNNGAAWSILEGQMLFFFVITIAVLAVVIFYMQRLGRKQPFLGVSLGLIIGGTLGNFMDRLFRGEVVDFIQFYIFRYHFPVFNLADSSLFIGVVLLIMYLFRDGKKER</sequence>
<comment type="similarity">
    <text evidence="1 9 10">Belongs to the peptidase A8 family.</text>
</comment>
<comment type="catalytic activity">
    <reaction evidence="9">
        <text>Release of signal peptides from bacterial membrane prolipoproteins. Hydrolyzes -Xaa-Yaa-Zaa-|-(S,diacylglyceryl)Cys-, in which Xaa is hydrophobic (preferably Leu), and Yaa (Ala or Ser) and Zaa (Gly or Ala) have small, neutral side chains.</text>
        <dbReference type="EC" id="3.4.23.36"/>
    </reaction>
</comment>
<comment type="pathway">
    <text evidence="9">Protein modification; lipoprotein biosynthesis (signal peptide cleavage).</text>
</comment>
<feature type="transmembrane region" description="Helical" evidence="9">
    <location>
        <begin position="20"/>
        <end position="38"/>
    </location>
</feature>
<accession>A0ABT0M7T5</accession>